<accession>A0A8H7W9A2</accession>
<proteinExistence type="predicted"/>
<dbReference type="EMBL" id="JAFJYH010000208">
    <property type="protein sequence ID" value="KAG4415769.1"/>
    <property type="molecule type" value="Genomic_DNA"/>
</dbReference>
<gene>
    <name evidence="2" type="ORF">IFR04_011069</name>
</gene>
<dbReference type="PANTHER" id="PTHR10622">
    <property type="entry name" value="HET DOMAIN-CONTAINING PROTEIN"/>
    <property type="match status" value="1"/>
</dbReference>
<dbReference type="OrthoDB" id="674604at2759"/>
<keyword evidence="3" id="KW-1185">Reference proteome</keyword>
<organism evidence="2 3">
    <name type="scientific">Cadophora malorum</name>
    <dbReference type="NCBI Taxonomy" id="108018"/>
    <lineage>
        <taxon>Eukaryota</taxon>
        <taxon>Fungi</taxon>
        <taxon>Dikarya</taxon>
        <taxon>Ascomycota</taxon>
        <taxon>Pezizomycotina</taxon>
        <taxon>Leotiomycetes</taxon>
        <taxon>Helotiales</taxon>
        <taxon>Ploettnerulaceae</taxon>
        <taxon>Cadophora</taxon>
    </lineage>
</organism>
<name>A0A8H7W9A2_9HELO</name>
<feature type="domain" description="Heterokaryon incompatibility" evidence="1">
    <location>
        <begin position="22"/>
        <end position="156"/>
    </location>
</feature>
<evidence type="ECO:0000313" key="3">
    <source>
        <dbReference type="Proteomes" id="UP000664132"/>
    </source>
</evidence>
<dbReference type="Pfam" id="PF06985">
    <property type="entry name" value="HET"/>
    <property type="match status" value="1"/>
</dbReference>
<protein>
    <recommendedName>
        <fullName evidence="1">Heterokaryon incompatibility domain-containing protein</fullName>
    </recommendedName>
</protein>
<dbReference type="Proteomes" id="UP000664132">
    <property type="component" value="Unassembled WGS sequence"/>
</dbReference>
<dbReference type="PANTHER" id="PTHR10622:SF10">
    <property type="entry name" value="HET DOMAIN-CONTAINING PROTEIN"/>
    <property type="match status" value="1"/>
</dbReference>
<sequence length="623" mass="71001">MRLLKTSTYLLQEFTSSDTPKYAILSHRWEGQEVTFQELQAISLGPDQTLETSEEHGLAGTGWSKIKGSCTQARDDGYAWIWIDSCCIDKTSSAELSEAINSMFVWYKNAEVCYAYLSDVHFALNKNWFHNSINIEGSSDEFRNSKWFTRGWTLQELLAPKQLRFFSHRWVDLGNRETLWPAVSDTTGIEDWRNIKTATVAQKMSWASRRETTRTEDRAYSLMGLFGVNMPPLYGEGENAFIRLQLEILRISDDESIFAWEDPTDDTGGLLARSPDAFRKSGDVKRLDNMHYEKPPYSMTNKGLRVEFPVLSLSTVHMEFLDADDTFLAFLQCRSAESYGMLAILLRRIRGNLYTKVSSGGLILPSWNDLIQEQVDNGYRMVQVKQEDDSDLSFAGILQYRFSIAIDALEFEGFKETSRWLSWRPPAQGQWDPKAVPGEETISIDSRIADQGITIAMEFKGFNGLENDHSALGRTEGFSESDRFIMIFNMYAGRARLALLKRSVDLDLSLGFILGLFVQPGDWMTADRLLRSSARLGSGTMVTAQLARKPTDLWLRSYKANFSFDKPVEMHSENDSGDLTPERYPPWPGYPEYPQGRVMTPEAPIEAMPNFSFFEPRGRTGEF</sequence>
<dbReference type="AlphaFoldDB" id="A0A8H7W9A2"/>
<evidence type="ECO:0000313" key="2">
    <source>
        <dbReference type="EMBL" id="KAG4415769.1"/>
    </source>
</evidence>
<reference evidence="2" key="1">
    <citation type="submission" date="2021-02" db="EMBL/GenBank/DDBJ databases">
        <title>Genome sequence Cadophora malorum strain M34.</title>
        <authorList>
            <person name="Stefanovic E."/>
            <person name="Vu D."/>
            <person name="Scully C."/>
            <person name="Dijksterhuis J."/>
            <person name="Roader J."/>
            <person name="Houbraken J."/>
        </authorList>
    </citation>
    <scope>NUCLEOTIDE SEQUENCE</scope>
    <source>
        <strain evidence="2">M34</strain>
    </source>
</reference>
<comment type="caution">
    <text evidence="2">The sequence shown here is derived from an EMBL/GenBank/DDBJ whole genome shotgun (WGS) entry which is preliminary data.</text>
</comment>
<evidence type="ECO:0000259" key="1">
    <source>
        <dbReference type="Pfam" id="PF06985"/>
    </source>
</evidence>
<dbReference type="InterPro" id="IPR010730">
    <property type="entry name" value="HET"/>
</dbReference>